<feature type="region of interest" description="Disordered" evidence="1">
    <location>
        <begin position="181"/>
        <end position="203"/>
    </location>
</feature>
<feature type="region of interest" description="Disordered" evidence="1">
    <location>
        <begin position="68"/>
        <end position="88"/>
    </location>
</feature>
<gene>
    <name evidence="3" type="ORF">Fmac_001327</name>
</gene>
<proteinExistence type="predicted"/>
<dbReference type="Proteomes" id="UP001603857">
    <property type="component" value="Unassembled WGS sequence"/>
</dbReference>
<keyword evidence="4" id="KW-1185">Reference proteome</keyword>
<dbReference type="AlphaFoldDB" id="A0ABD1NI09"/>
<feature type="signal peptide" evidence="2">
    <location>
        <begin position="1"/>
        <end position="20"/>
    </location>
</feature>
<dbReference type="EMBL" id="JBGMDY010000001">
    <property type="protein sequence ID" value="KAL2347327.1"/>
    <property type="molecule type" value="Genomic_DNA"/>
</dbReference>
<accession>A0ABD1NI09</accession>
<reference evidence="3 4" key="1">
    <citation type="submission" date="2024-08" db="EMBL/GenBank/DDBJ databases">
        <title>Insights into the chromosomal genome structure of Flemingia macrophylla.</title>
        <authorList>
            <person name="Ding Y."/>
            <person name="Zhao Y."/>
            <person name="Bi W."/>
            <person name="Wu M."/>
            <person name="Zhao G."/>
            <person name="Gong Y."/>
            <person name="Li W."/>
            <person name="Zhang P."/>
        </authorList>
    </citation>
    <scope>NUCLEOTIDE SEQUENCE [LARGE SCALE GENOMIC DNA]</scope>
    <source>
        <strain evidence="3">DYQJB</strain>
        <tissue evidence="3">Leaf</tissue>
    </source>
</reference>
<evidence type="ECO:0000313" key="4">
    <source>
        <dbReference type="Proteomes" id="UP001603857"/>
    </source>
</evidence>
<evidence type="ECO:0000313" key="3">
    <source>
        <dbReference type="EMBL" id="KAL2347327.1"/>
    </source>
</evidence>
<sequence>MFLTPFSCVVLVVTYEAVLCRQPPPHLQILLPPDLVQHQQVSTFALTSAWRDLGEHICLDTRSSPTLVRAPLRRPPKHSSTPHSQDDDFVVHKNGAHVAKVLLVSGEAEETDVRVGALVDNGGVLLVAVLGLDETAVEVLDSVGGDAVGVKVVPVKEGEGGTEVTSLGVVEEGEGMWRRSCVAPTSRGSPQRWQGGPRRWGGT</sequence>
<evidence type="ECO:0000256" key="2">
    <source>
        <dbReference type="SAM" id="SignalP"/>
    </source>
</evidence>
<name>A0ABD1NI09_9FABA</name>
<keyword evidence="2" id="KW-0732">Signal</keyword>
<organism evidence="3 4">
    <name type="scientific">Flemingia macrophylla</name>
    <dbReference type="NCBI Taxonomy" id="520843"/>
    <lineage>
        <taxon>Eukaryota</taxon>
        <taxon>Viridiplantae</taxon>
        <taxon>Streptophyta</taxon>
        <taxon>Embryophyta</taxon>
        <taxon>Tracheophyta</taxon>
        <taxon>Spermatophyta</taxon>
        <taxon>Magnoliopsida</taxon>
        <taxon>eudicotyledons</taxon>
        <taxon>Gunneridae</taxon>
        <taxon>Pentapetalae</taxon>
        <taxon>rosids</taxon>
        <taxon>fabids</taxon>
        <taxon>Fabales</taxon>
        <taxon>Fabaceae</taxon>
        <taxon>Papilionoideae</taxon>
        <taxon>50 kb inversion clade</taxon>
        <taxon>NPAAA clade</taxon>
        <taxon>indigoferoid/millettioid clade</taxon>
        <taxon>Phaseoleae</taxon>
        <taxon>Flemingia</taxon>
    </lineage>
</organism>
<evidence type="ECO:0000256" key="1">
    <source>
        <dbReference type="SAM" id="MobiDB-lite"/>
    </source>
</evidence>
<feature type="chain" id="PRO_5044893439" evidence="2">
    <location>
        <begin position="21"/>
        <end position="203"/>
    </location>
</feature>
<protein>
    <submittedName>
        <fullName evidence="3">Uncharacterized protein</fullName>
    </submittedName>
</protein>
<comment type="caution">
    <text evidence="3">The sequence shown here is derived from an EMBL/GenBank/DDBJ whole genome shotgun (WGS) entry which is preliminary data.</text>
</comment>